<keyword evidence="5" id="KW-1185">Reference proteome</keyword>
<dbReference type="Proteomes" id="UP000507222">
    <property type="component" value="Unassembled WGS sequence"/>
</dbReference>
<dbReference type="EMBL" id="CAEKDK010000008">
    <property type="protein sequence ID" value="CAB4289988.1"/>
    <property type="molecule type" value="Genomic_DNA"/>
</dbReference>
<keyword evidence="1" id="KW-0812">Transmembrane</keyword>
<proteinExistence type="predicted"/>
<evidence type="ECO:0000313" key="3">
    <source>
        <dbReference type="EMBL" id="CAB4293907.1"/>
    </source>
</evidence>
<dbReference type="AlphaFoldDB" id="A0A6J5VVV2"/>
<evidence type="ECO:0000256" key="1">
    <source>
        <dbReference type="SAM" id="Phobius"/>
    </source>
</evidence>
<sequence length="119" mass="13201">MNVHPMISSTLFLILGTLASFLPIILPTAVIPLKPGERLMKVEKSSGPKIVFFLSSEKEKGVRILTLSIAHVKALKQGSQDSQNQKERYALKEPLSHRVYPAKQLLVRTSIVHSKTMPA</sequence>
<feature type="transmembrane region" description="Helical" evidence="1">
    <location>
        <begin position="6"/>
        <end position="31"/>
    </location>
</feature>
<reference evidence="5" key="1">
    <citation type="journal article" date="2020" name="Genome Biol.">
        <title>Gamete binning: chromosome-level and haplotype-resolved genome assembly enabled by high-throughput single-cell sequencing of gamete genomes.</title>
        <authorList>
            <person name="Campoy J.A."/>
            <person name="Sun H."/>
            <person name="Goel M."/>
            <person name="Jiao W.-B."/>
            <person name="Folz-Donahue K."/>
            <person name="Wang N."/>
            <person name="Rubio M."/>
            <person name="Liu C."/>
            <person name="Kukat C."/>
            <person name="Ruiz D."/>
            <person name="Huettel B."/>
            <person name="Schneeberger K."/>
        </authorList>
    </citation>
    <scope>NUCLEOTIDE SEQUENCE [LARGE SCALE GENOMIC DNA]</scope>
    <source>
        <strain evidence="5">cv. Rojo Pasion</strain>
    </source>
</reference>
<protein>
    <submittedName>
        <fullName evidence="2">Uncharacterized protein</fullName>
    </submittedName>
</protein>
<dbReference type="EMBL" id="CAEKKB010000001">
    <property type="protein sequence ID" value="CAB4293907.1"/>
    <property type="molecule type" value="Genomic_DNA"/>
</dbReference>
<accession>A0A6J5VVV2</accession>
<name>A0A6J5VVV2_PRUAR</name>
<reference evidence="2 4" key="2">
    <citation type="submission" date="2020-05" db="EMBL/GenBank/DDBJ databases">
        <authorList>
            <person name="Campoy J."/>
            <person name="Schneeberger K."/>
            <person name="Spophaly S."/>
        </authorList>
    </citation>
    <scope>NUCLEOTIDE SEQUENCE [LARGE SCALE GENOMIC DNA]</scope>
    <source>
        <strain evidence="2">PruArmRojPasFocal</strain>
    </source>
</reference>
<dbReference type="Proteomes" id="UP000507245">
    <property type="component" value="Unassembled WGS sequence"/>
</dbReference>
<gene>
    <name evidence="2" type="ORF">CURHAP_LOCUS49766</name>
    <name evidence="3" type="ORF">ORAREDHAP_LOCUS3333</name>
</gene>
<evidence type="ECO:0000313" key="4">
    <source>
        <dbReference type="Proteomes" id="UP000507222"/>
    </source>
</evidence>
<evidence type="ECO:0000313" key="2">
    <source>
        <dbReference type="EMBL" id="CAB4289988.1"/>
    </source>
</evidence>
<organism evidence="2 4">
    <name type="scientific">Prunus armeniaca</name>
    <name type="common">Apricot</name>
    <name type="synonym">Armeniaca vulgaris</name>
    <dbReference type="NCBI Taxonomy" id="36596"/>
    <lineage>
        <taxon>Eukaryota</taxon>
        <taxon>Viridiplantae</taxon>
        <taxon>Streptophyta</taxon>
        <taxon>Embryophyta</taxon>
        <taxon>Tracheophyta</taxon>
        <taxon>Spermatophyta</taxon>
        <taxon>Magnoliopsida</taxon>
        <taxon>eudicotyledons</taxon>
        <taxon>Gunneridae</taxon>
        <taxon>Pentapetalae</taxon>
        <taxon>rosids</taxon>
        <taxon>fabids</taxon>
        <taxon>Rosales</taxon>
        <taxon>Rosaceae</taxon>
        <taxon>Amygdaloideae</taxon>
        <taxon>Amygdaleae</taxon>
        <taxon>Prunus</taxon>
    </lineage>
</organism>
<keyword evidence="1" id="KW-0472">Membrane</keyword>
<keyword evidence="1" id="KW-1133">Transmembrane helix</keyword>
<evidence type="ECO:0000313" key="5">
    <source>
        <dbReference type="Proteomes" id="UP000507245"/>
    </source>
</evidence>